<evidence type="ECO:0000313" key="2">
    <source>
        <dbReference type="EMBL" id="RCK80380.1"/>
    </source>
</evidence>
<sequence>MEKRGERGKDVVGIKELLPVLAGHPGTEMHHLGSGRRVEAKGPWEP</sequence>
<feature type="region of interest" description="Disordered" evidence="1">
    <location>
        <begin position="24"/>
        <end position="46"/>
    </location>
</feature>
<organism evidence="2 3">
    <name type="scientific">Candidatus Ozemobacter sibiricus</name>
    <dbReference type="NCBI Taxonomy" id="2268124"/>
    <lineage>
        <taxon>Bacteria</taxon>
        <taxon>Candidatus Ozemobacteria</taxon>
        <taxon>Candidatus Ozemobacterales</taxon>
        <taxon>Candidatus Ozemobacteraceae</taxon>
        <taxon>Candidatus Ozemobacter</taxon>
    </lineage>
</organism>
<proteinExistence type="predicted"/>
<accession>A0A367ZQR2</accession>
<name>A0A367ZQR2_9BACT</name>
<gene>
    <name evidence="2" type="ORF">OZSIB_3126</name>
</gene>
<dbReference type="Proteomes" id="UP000252355">
    <property type="component" value="Unassembled WGS sequence"/>
</dbReference>
<dbReference type="EMBL" id="QOQW01000006">
    <property type="protein sequence ID" value="RCK80380.1"/>
    <property type="molecule type" value="Genomic_DNA"/>
</dbReference>
<dbReference type="AlphaFoldDB" id="A0A367ZQR2"/>
<reference evidence="2 3" key="1">
    <citation type="submission" date="2018-05" db="EMBL/GenBank/DDBJ databases">
        <title>A metagenomic window into the 2 km-deep terrestrial subsurface aquifer revealed taxonomically and functionally diverse microbial community comprising novel uncultured bacterial lineages.</title>
        <authorList>
            <person name="Kadnikov V.V."/>
            <person name="Mardanov A.V."/>
            <person name="Beletsky A.V."/>
            <person name="Banks D."/>
            <person name="Pimenov N.V."/>
            <person name="Frank Y.A."/>
            <person name="Karnachuk O.V."/>
            <person name="Ravin N.V."/>
        </authorList>
    </citation>
    <scope>NUCLEOTIDE SEQUENCE [LARGE SCALE GENOMIC DNA]</scope>
    <source>
        <strain evidence="2">BY5</strain>
    </source>
</reference>
<evidence type="ECO:0000313" key="3">
    <source>
        <dbReference type="Proteomes" id="UP000252355"/>
    </source>
</evidence>
<protein>
    <submittedName>
        <fullName evidence="2">Uncharacterized protein</fullName>
    </submittedName>
</protein>
<feature type="compositionally biased region" description="Basic and acidic residues" evidence="1">
    <location>
        <begin position="27"/>
        <end position="46"/>
    </location>
</feature>
<evidence type="ECO:0000256" key="1">
    <source>
        <dbReference type="SAM" id="MobiDB-lite"/>
    </source>
</evidence>
<comment type="caution">
    <text evidence="2">The sequence shown here is derived from an EMBL/GenBank/DDBJ whole genome shotgun (WGS) entry which is preliminary data.</text>
</comment>